<dbReference type="EMBL" id="MUFR01000005">
    <property type="protein sequence ID" value="OOF35022.1"/>
    <property type="molecule type" value="Genomic_DNA"/>
</dbReference>
<keyword evidence="4" id="KW-0819">tRNA processing</keyword>
<name>A0ABX3KVT5_SALCS</name>
<dbReference type="Pfam" id="PF03942">
    <property type="entry name" value="DTW"/>
    <property type="match status" value="1"/>
</dbReference>
<evidence type="ECO:0000256" key="2">
    <source>
        <dbReference type="ARBA" id="ARBA00022679"/>
    </source>
</evidence>
<evidence type="ECO:0000256" key="1">
    <source>
        <dbReference type="ARBA" id="ARBA00012386"/>
    </source>
</evidence>
<dbReference type="InterPro" id="IPR005636">
    <property type="entry name" value="DTW"/>
</dbReference>
<evidence type="ECO:0000313" key="6">
    <source>
        <dbReference type="EMBL" id="OOF35022.1"/>
    </source>
</evidence>
<proteinExistence type="predicted"/>
<sequence>MSKIEQNHAIQRLYKARLSRATRPYLARGAGVDRCQQCMLVRHYCICAHRTAHKTHAAFMLLMYDDEVLKPSNTGRLIADCIADTYAFIWSRTEPDPEMLALLSHPDYQPFVVFPSQYTTPERVVSVPTVGVSGKRPLLIIIDGTWREAKKIFRKSPWLDRFPVLSIQPQALSRYQVRDAHGENQLATAEVAAEALIANQEQMAAAYLNQWFDVFSERYMAGKRQKALPERDALSLLLHRQDQCDTHENADG</sequence>
<keyword evidence="3" id="KW-0949">S-adenosyl-L-methionine</keyword>
<keyword evidence="2" id="KW-0808">Transferase</keyword>
<accession>A0ABX3KVT5</accession>
<evidence type="ECO:0000259" key="5">
    <source>
        <dbReference type="SMART" id="SM01144"/>
    </source>
</evidence>
<reference evidence="7" key="1">
    <citation type="submission" date="2017-01" db="EMBL/GenBank/DDBJ databases">
        <title>Draft genome of the species Salinivibrio costicola subsp. alcaliphilus.</title>
        <authorList>
            <person name="Lopez-Hermoso C."/>
            <person name="De La Haba R."/>
            <person name="Sanchez-Porro C."/>
            <person name="Ventosa A."/>
        </authorList>
    </citation>
    <scope>NUCLEOTIDE SEQUENCE [LARGE SCALE GENOMIC DNA]</scope>
    <source>
        <strain evidence="7">CBH448</strain>
    </source>
</reference>
<organism evidence="6 7">
    <name type="scientific">Salinivibrio costicola subsp. alcaliphilus</name>
    <dbReference type="NCBI Taxonomy" id="272773"/>
    <lineage>
        <taxon>Bacteria</taxon>
        <taxon>Pseudomonadati</taxon>
        <taxon>Pseudomonadota</taxon>
        <taxon>Gammaproteobacteria</taxon>
        <taxon>Vibrionales</taxon>
        <taxon>Vibrionaceae</taxon>
        <taxon>Salinivibrio</taxon>
    </lineage>
</organism>
<dbReference type="PANTHER" id="PTHR21392:SF1">
    <property type="entry name" value="TRNA-URIDINE AMINOCARBOXYPROPYLTRANSFERASE"/>
    <property type="match status" value="1"/>
</dbReference>
<feature type="domain" description="DTW" evidence="5">
    <location>
        <begin position="31"/>
        <end position="224"/>
    </location>
</feature>
<dbReference type="Proteomes" id="UP000189431">
    <property type="component" value="Unassembled WGS sequence"/>
</dbReference>
<keyword evidence="7" id="KW-1185">Reference proteome</keyword>
<protein>
    <recommendedName>
        <fullName evidence="1">tRNA-uridine aminocarboxypropyltransferase</fullName>
        <ecNumber evidence="1">2.5.1.25</ecNumber>
    </recommendedName>
</protein>
<comment type="caution">
    <text evidence="6">The sequence shown here is derived from an EMBL/GenBank/DDBJ whole genome shotgun (WGS) entry which is preliminary data.</text>
</comment>
<evidence type="ECO:0000313" key="7">
    <source>
        <dbReference type="Proteomes" id="UP000189431"/>
    </source>
</evidence>
<dbReference type="SMART" id="SM01144">
    <property type="entry name" value="DTW"/>
    <property type="match status" value="1"/>
</dbReference>
<dbReference type="EC" id="2.5.1.25" evidence="1"/>
<evidence type="ECO:0000256" key="4">
    <source>
        <dbReference type="ARBA" id="ARBA00022694"/>
    </source>
</evidence>
<dbReference type="PANTHER" id="PTHR21392">
    <property type="entry name" value="TRNA-URIDINE AMINOCARBOXYPROPYLTRANSFERASE 2"/>
    <property type="match status" value="1"/>
</dbReference>
<gene>
    <name evidence="6" type="ORF">BZJ21_02735</name>
</gene>
<dbReference type="InterPro" id="IPR039262">
    <property type="entry name" value="DTWD2/TAPT"/>
</dbReference>
<evidence type="ECO:0000256" key="3">
    <source>
        <dbReference type="ARBA" id="ARBA00022691"/>
    </source>
</evidence>